<dbReference type="VEuPathDB" id="TriTrypDB:TcBrA4_0089620"/>
<evidence type="ECO:0000313" key="4">
    <source>
        <dbReference type="Proteomes" id="UP000246121"/>
    </source>
</evidence>
<dbReference type="VEuPathDB" id="TriTrypDB:TcCL_ESM01285"/>
<dbReference type="VEuPathDB" id="TriTrypDB:TcCLB.511167.50"/>
<feature type="compositionally biased region" description="Basic and acidic residues" evidence="2">
    <location>
        <begin position="1155"/>
        <end position="1167"/>
    </location>
</feature>
<dbReference type="VEuPathDB" id="TriTrypDB:Tc_MARK_546"/>
<feature type="coiled-coil region" evidence="1">
    <location>
        <begin position="729"/>
        <end position="791"/>
    </location>
</feature>
<comment type="caution">
    <text evidence="3">The sequence shown here is derived from an EMBL/GenBank/DDBJ whole genome shotgun (WGS) entry which is preliminary data.</text>
</comment>
<accession>A0A2V2UWV7</accession>
<feature type="region of interest" description="Disordered" evidence="2">
    <location>
        <begin position="616"/>
        <end position="636"/>
    </location>
</feature>
<dbReference type="Proteomes" id="UP000246121">
    <property type="component" value="Unassembled WGS sequence"/>
</dbReference>
<dbReference type="VEuPathDB" id="TriTrypDB:TcYC6_0044140"/>
<feature type="compositionally biased region" description="Acidic residues" evidence="2">
    <location>
        <begin position="666"/>
        <end position="675"/>
    </location>
</feature>
<feature type="compositionally biased region" description="Basic and acidic residues" evidence="2">
    <location>
        <begin position="616"/>
        <end position="626"/>
    </location>
</feature>
<name>A0A2V2UWV7_TRYCR</name>
<protein>
    <submittedName>
        <fullName evidence="3">Uncharacterized protein</fullName>
    </submittedName>
</protein>
<evidence type="ECO:0000313" key="3">
    <source>
        <dbReference type="EMBL" id="PWU88619.1"/>
    </source>
</evidence>
<dbReference type="VEuPathDB" id="TriTrypDB:BCY84_12958"/>
<reference evidence="3 4" key="1">
    <citation type="journal article" date="2018" name="Microb. Genom.">
        <title>Expanding an expanded genome: long-read sequencing of Trypanosoma cruzi.</title>
        <authorList>
            <person name="Berna L."/>
            <person name="Rodriguez M."/>
            <person name="Chiribao M.L."/>
            <person name="Parodi-Talice A."/>
            <person name="Pita S."/>
            <person name="Rijo G."/>
            <person name="Alvarez-Valin F."/>
            <person name="Robello C."/>
        </authorList>
    </citation>
    <scope>NUCLEOTIDE SEQUENCE [LARGE SCALE GENOMIC DNA]</scope>
    <source>
        <strain evidence="3 4">Dm28c</strain>
    </source>
</reference>
<feature type="region of interest" description="Disordered" evidence="2">
    <location>
        <begin position="831"/>
        <end position="900"/>
    </location>
</feature>
<feature type="region of interest" description="Disordered" evidence="2">
    <location>
        <begin position="651"/>
        <end position="675"/>
    </location>
</feature>
<gene>
    <name evidence="3" type="ORF">C4B63_70g91</name>
</gene>
<dbReference type="VEuPathDB" id="TriTrypDB:ECC02_002879"/>
<feature type="compositionally biased region" description="Polar residues" evidence="2">
    <location>
        <begin position="837"/>
        <end position="849"/>
    </location>
</feature>
<dbReference type="VEuPathDB" id="TriTrypDB:TCDM_00606"/>
<keyword evidence="1" id="KW-0175">Coiled coil</keyword>
<feature type="region of interest" description="Disordered" evidence="2">
    <location>
        <begin position="1"/>
        <end position="25"/>
    </location>
</feature>
<sequence length="1688" mass="190569">MIRPTRWQPEKKGDEAGIRSPHASFLDSPVNLTLAGQTARTQRTVPPEAEKGVGSNTLPGIYEAKPMKAKYPLRYNQTGMGKEKAKTTNLKTVTPNATTTEPYDMTHCRPKLMQRVAAHLARVAIDRQSNVFPLVINNPETNEPRLMPEEEKHFAPEKKILMAPALGIAAGVNVIGGHSQCFVMSRKEANWRMQEERESNRLIFSWWEARNACRRNEEEIAVMEGELRDPLWSFFRNSITEEEAQCLIELKETKTPTSGQMLLKPTGAKTKCGVDLNGGGSSSLAFVPASSDRGILMSFELYERLFFRVLGRVHRHFLTLLRCRATGAAEAPETLLDSRSQGHNYVQFLLQSQLEMMEAGKSLSSGNDPKELCLPVVSIPEERCFRPMLEAETSFAATLLWRILEQVRSMLPGTALALQLYVRYVLPHVYENFAFYEQQLPKAGAIGEQVEQLNALPLNLVRQRAMTVATKQAKDDVHYMEGFLKSWAWRTWRRSVVGQRQRERAMKLLEARFKRLYKAIWLQKCFDGWRLAAKEGRFVAQLDIIDVSYKSFLSGARHAAREVQLFPELGEGLTSGSSTALDKNKFFAMKLAETAQHTKAKKKSVSLVEAESAEKQVEKQRAENKESASSSNSFFAPGTKRKSVLIKMALEEPPAPPPPKELKEETSDEISEADEVAPKKATFITSVPRGVREGKEASPLQNRAITTFEGMLQKLQEMEMISGYLREEIAIQNKLIQKLERENRSLKSKTRDLELSLFNSEEERLQYSNLLQEKELDIRELARRITQLKSRLRCQMHRPWQRTVMRVIGELCGASTSVSERTDDLHVSRKMMASAARNRSNTNDSSNGVETVAAGSSELRASRNTAQSRVAEEDSMVENDENSSISSTGHSATAEPGTDEERLFGKIAPLVIVSTRDMPDAQTILRDWANSCLEDLESLDDLKGGTLSARFNQFSDEVRNGVLFSRLLFYLALPRYQNKTAVAQAGTEETKNKASSQLSFTLHRQQLLMQKNVQLETPFPTYSECFGDLLNLKPSGRMSLLLQFATELMEGQEQLGDEYIKKQMTLIREAAVKATEMVPLPSVDRVEMLEIIDPYALSRGDRSATITFIALLYVRFSHPFNHKARQSAMIEREAILYLLSGGTYSLQDQKSIAEVSKEPESKEQRSTEDEEFSIARRFLAQLEEEDHTPWQLFLSHCKPLINTMAHPFVLRGNFWPSVAFNSPELAQMLGSLGLALNRSLEVHRWHIIVSCLVPVKTFSGLSRGTFTGSRASPVALQAGLEREGEWVFAMEMPCVQEMFEQREAVVREALQAGTLVKTGTGEDHEWKDGSEFIAMDKTRLLSSIGMCVNDLLQLFLQRGSFSGSCAMPALDLGSWRLLWIDLGLVNPDDTEKSILDLEQITRIFCSVTSIVVESRKEARTSDPSADAWGPQQLPTFTGVLYFSEFLVAVVLLAHEMFPPLGDKIKLNEGGVVWLADALSNLIFRYIGPILMTNAAEDPVRVIRSFRANVKTEQVLIRHNKALLLIFNTYCKDICGVSGMERESLLQMLRDAMLTSTDISQNLIYELFMPFSVTRKADEGIKEERRREQDARPRDLTVQRRRGNVNILDPNSDVQSQTGKSREVSVLLYDGFLEFLCVLCHFKQPNPLIPFDQRLEIFLRRGLLRPLAQRNDALSAIVTLERRSFKQEA</sequence>
<proteinExistence type="predicted"/>
<dbReference type="VEuPathDB" id="TriTrypDB:TcCL_NonESM08570"/>
<evidence type="ECO:0000256" key="1">
    <source>
        <dbReference type="SAM" id="Coils"/>
    </source>
</evidence>
<feature type="region of interest" description="Disordered" evidence="2">
    <location>
        <begin position="1150"/>
        <end position="1169"/>
    </location>
</feature>
<feature type="compositionally biased region" description="Basic and acidic residues" evidence="2">
    <location>
        <begin position="8"/>
        <end position="17"/>
    </location>
</feature>
<organism evidence="3 4">
    <name type="scientific">Trypanosoma cruzi</name>
    <dbReference type="NCBI Taxonomy" id="5693"/>
    <lineage>
        <taxon>Eukaryota</taxon>
        <taxon>Discoba</taxon>
        <taxon>Euglenozoa</taxon>
        <taxon>Kinetoplastea</taxon>
        <taxon>Metakinetoplastina</taxon>
        <taxon>Trypanosomatida</taxon>
        <taxon>Trypanosomatidae</taxon>
        <taxon>Trypanosoma</taxon>
        <taxon>Schizotrypanum</taxon>
    </lineage>
</organism>
<dbReference type="VEuPathDB" id="TriTrypDB:TCSYLVIO_001699"/>
<dbReference type="VEuPathDB" id="TriTrypDB:C4B63_70g91"/>
<dbReference type="VEuPathDB" id="TriTrypDB:C3747_43g74"/>
<dbReference type="EMBL" id="PRFA01000070">
    <property type="protein sequence ID" value="PWU88619.1"/>
    <property type="molecule type" value="Genomic_DNA"/>
</dbReference>
<dbReference type="VEuPathDB" id="TriTrypDB:TcG_03423"/>
<dbReference type="VEuPathDB" id="TriTrypDB:TcCLB.506775.130"/>
<feature type="compositionally biased region" description="Polar residues" evidence="2">
    <location>
        <begin position="882"/>
        <end position="891"/>
    </location>
</feature>
<feature type="region of interest" description="Disordered" evidence="2">
    <location>
        <begin position="39"/>
        <end position="60"/>
    </location>
</feature>
<evidence type="ECO:0000256" key="2">
    <source>
        <dbReference type="SAM" id="MobiDB-lite"/>
    </source>
</evidence>